<accession>A0A8J6TQM0</accession>
<name>A0A8J6TQM0_9BACT</name>
<evidence type="ECO:0000313" key="2">
    <source>
        <dbReference type="EMBL" id="MBC8431300.1"/>
    </source>
</evidence>
<protein>
    <submittedName>
        <fullName evidence="2">Uncharacterized protein</fullName>
    </submittedName>
</protein>
<sequence length="102" mass="11533">MGVQPGCNPLQEKINHATPTKIRCPPASPDGEADGGQAPGLLQHVMARGIERREIFKDDKDRNSLLKQRPLLLLYYFWELGNVGALRFLLSIPWKKRVETEP</sequence>
<feature type="region of interest" description="Disordered" evidence="1">
    <location>
        <begin position="1"/>
        <end position="39"/>
    </location>
</feature>
<organism evidence="2 3">
    <name type="scientific">Candidatus Desulfatibia vada</name>
    <dbReference type="NCBI Taxonomy" id="2841696"/>
    <lineage>
        <taxon>Bacteria</taxon>
        <taxon>Pseudomonadati</taxon>
        <taxon>Thermodesulfobacteriota</taxon>
        <taxon>Desulfobacteria</taxon>
        <taxon>Desulfobacterales</taxon>
        <taxon>Desulfobacterales incertae sedis</taxon>
        <taxon>Candidatus Desulfatibia</taxon>
    </lineage>
</organism>
<evidence type="ECO:0000256" key="1">
    <source>
        <dbReference type="SAM" id="MobiDB-lite"/>
    </source>
</evidence>
<reference evidence="2 3" key="1">
    <citation type="submission" date="2020-08" db="EMBL/GenBank/DDBJ databases">
        <title>Bridging the membrane lipid divide: bacteria of the FCB group superphylum have the potential to synthesize archaeal ether lipids.</title>
        <authorList>
            <person name="Villanueva L."/>
            <person name="Von Meijenfeldt F.A.B."/>
            <person name="Westbye A.B."/>
            <person name="Yadav S."/>
            <person name="Hopmans E.C."/>
            <person name="Dutilh B.E."/>
            <person name="Sinninghe Damste J.S."/>
        </authorList>
    </citation>
    <scope>NUCLEOTIDE SEQUENCE [LARGE SCALE GENOMIC DNA]</scope>
    <source>
        <strain evidence="2">NIOZ-UU17</strain>
    </source>
</reference>
<gene>
    <name evidence="2" type="ORF">H8D96_05215</name>
</gene>
<proteinExistence type="predicted"/>
<dbReference type="AlphaFoldDB" id="A0A8J6TQM0"/>
<dbReference type="EMBL" id="JACNIG010000128">
    <property type="protein sequence ID" value="MBC8431300.1"/>
    <property type="molecule type" value="Genomic_DNA"/>
</dbReference>
<dbReference type="Proteomes" id="UP000605201">
    <property type="component" value="Unassembled WGS sequence"/>
</dbReference>
<evidence type="ECO:0000313" key="3">
    <source>
        <dbReference type="Proteomes" id="UP000605201"/>
    </source>
</evidence>
<comment type="caution">
    <text evidence="2">The sequence shown here is derived from an EMBL/GenBank/DDBJ whole genome shotgun (WGS) entry which is preliminary data.</text>
</comment>